<dbReference type="PANTHER" id="PTHR30572">
    <property type="entry name" value="MEMBRANE COMPONENT OF TRANSPORTER-RELATED"/>
    <property type="match status" value="1"/>
</dbReference>
<feature type="transmembrane region" description="Helical" evidence="7">
    <location>
        <begin position="140"/>
        <end position="163"/>
    </location>
</feature>
<name>X1CYQ8_9ZZZZ</name>
<feature type="transmembrane region" description="Helical" evidence="7">
    <location>
        <begin position="90"/>
        <end position="109"/>
    </location>
</feature>
<evidence type="ECO:0000256" key="1">
    <source>
        <dbReference type="ARBA" id="ARBA00004651"/>
    </source>
</evidence>
<gene>
    <name evidence="9" type="ORF">S01H4_27168</name>
</gene>
<reference evidence="9" key="1">
    <citation type="journal article" date="2014" name="Front. Microbiol.">
        <title>High frequency of phylogenetically diverse reductive dehalogenase-homologous genes in deep subseafloor sedimentary metagenomes.</title>
        <authorList>
            <person name="Kawai M."/>
            <person name="Futagami T."/>
            <person name="Toyoda A."/>
            <person name="Takaki Y."/>
            <person name="Nishi S."/>
            <person name="Hori S."/>
            <person name="Arai W."/>
            <person name="Tsubouchi T."/>
            <person name="Morono Y."/>
            <person name="Uchiyama I."/>
            <person name="Ito T."/>
            <person name="Fujiyama A."/>
            <person name="Inagaki F."/>
            <person name="Takami H."/>
        </authorList>
    </citation>
    <scope>NUCLEOTIDE SEQUENCE</scope>
    <source>
        <strain evidence="9">Expedition CK06-06</strain>
    </source>
</reference>
<dbReference type="InterPro" id="IPR003838">
    <property type="entry name" value="ABC3_permease_C"/>
</dbReference>
<evidence type="ECO:0000256" key="2">
    <source>
        <dbReference type="ARBA" id="ARBA00022475"/>
    </source>
</evidence>
<evidence type="ECO:0000256" key="7">
    <source>
        <dbReference type="SAM" id="Phobius"/>
    </source>
</evidence>
<dbReference type="Pfam" id="PF02687">
    <property type="entry name" value="FtsX"/>
    <property type="match status" value="1"/>
</dbReference>
<evidence type="ECO:0000256" key="4">
    <source>
        <dbReference type="ARBA" id="ARBA00022989"/>
    </source>
</evidence>
<evidence type="ECO:0000313" key="9">
    <source>
        <dbReference type="EMBL" id="GAG89376.1"/>
    </source>
</evidence>
<dbReference type="GO" id="GO:0005886">
    <property type="term" value="C:plasma membrane"/>
    <property type="evidence" value="ECO:0007669"/>
    <property type="project" value="UniProtKB-SubCell"/>
</dbReference>
<dbReference type="PANTHER" id="PTHR30572:SF4">
    <property type="entry name" value="ABC TRANSPORTER PERMEASE YTRF"/>
    <property type="match status" value="1"/>
</dbReference>
<feature type="transmembrane region" description="Helical" evidence="7">
    <location>
        <begin position="183"/>
        <end position="205"/>
    </location>
</feature>
<evidence type="ECO:0000259" key="8">
    <source>
        <dbReference type="Pfam" id="PF02687"/>
    </source>
</evidence>
<proteinExistence type="inferred from homology"/>
<keyword evidence="2" id="KW-1003">Cell membrane</keyword>
<dbReference type="AlphaFoldDB" id="X1CYQ8"/>
<keyword evidence="3 7" id="KW-0812">Transmembrane</keyword>
<dbReference type="EMBL" id="BART01013224">
    <property type="protein sequence ID" value="GAG89376.1"/>
    <property type="molecule type" value="Genomic_DNA"/>
</dbReference>
<keyword evidence="4 7" id="KW-1133">Transmembrane helix</keyword>
<evidence type="ECO:0000256" key="6">
    <source>
        <dbReference type="ARBA" id="ARBA00038076"/>
    </source>
</evidence>
<comment type="caution">
    <text evidence="9">The sequence shown here is derived from an EMBL/GenBank/DDBJ whole genome shotgun (WGS) entry which is preliminary data.</text>
</comment>
<dbReference type="InterPro" id="IPR050250">
    <property type="entry name" value="Macrolide_Exporter_MacB"/>
</dbReference>
<feature type="domain" description="ABC3 transporter permease C-terminal" evidence="8">
    <location>
        <begin position="95"/>
        <end position="211"/>
    </location>
</feature>
<comment type="subcellular location">
    <subcellularLocation>
        <location evidence="1">Cell membrane</location>
        <topology evidence="1">Multi-pass membrane protein</topology>
    </subcellularLocation>
</comment>
<evidence type="ECO:0000256" key="5">
    <source>
        <dbReference type="ARBA" id="ARBA00023136"/>
    </source>
</evidence>
<sequence length="213" mass="24238">MPHNTTIHFDFLVPIEFFREYWGLDLEKWSNFAYNTYVQLHQSASYQEVNRKIVDRIKNGQESDSEAFLYSYKNLYLYGLGVGGGHIGQVRMFLLIALFVLLIACINFMNLTTARSGTRATEIGMRKVAGAYKKDIIKQFFSESIVFSLMSLFIAIILVNFLLPIFNDMAGKQVSFNFSSNTILIFELIGLAIFTGILAGSYPALFMARFKPV</sequence>
<organism evidence="9">
    <name type="scientific">marine sediment metagenome</name>
    <dbReference type="NCBI Taxonomy" id="412755"/>
    <lineage>
        <taxon>unclassified sequences</taxon>
        <taxon>metagenomes</taxon>
        <taxon>ecological metagenomes</taxon>
    </lineage>
</organism>
<keyword evidence="5 7" id="KW-0472">Membrane</keyword>
<dbReference type="GO" id="GO:0022857">
    <property type="term" value="F:transmembrane transporter activity"/>
    <property type="evidence" value="ECO:0007669"/>
    <property type="project" value="TreeGrafter"/>
</dbReference>
<evidence type="ECO:0000256" key="3">
    <source>
        <dbReference type="ARBA" id="ARBA00022692"/>
    </source>
</evidence>
<comment type="similarity">
    <text evidence="6">Belongs to the ABC-4 integral membrane protein family.</text>
</comment>
<protein>
    <recommendedName>
        <fullName evidence="8">ABC3 transporter permease C-terminal domain-containing protein</fullName>
    </recommendedName>
</protein>
<accession>X1CYQ8</accession>
<feature type="non-terminal residue" evidence="9">
    <location>
        <position position="213"/>
    </location>
</feature>